<dbReference type="SMART" id="SM00880">
    <property type="entry name" value="CHAD"/>
    <property type="match status" value="1"/>
</dbReference>
<proteinExistence type="predicted"/>
<dbReference type="EMBL" id="PUIA01000035">
    <property type="protein sequence ID" value="PQO33444.1"/>
    <property type="molecule type" value="Genomic_DNA"/>
</dbReference>
<dbReference type="PANTHER" id="PTHR39339">
    <property type="entry name" value="SLR1444 PROTEIN"/>
    <property type="match status" value="1"/>
</dbReference>
<dbReference type="InterPro" id="IPR038186">
    <property type="entry name" value="CHAD_dom_sf"/>
</dbReference>
<dbReference type="Proteomes" id="UP000240009">
    <property type="component" value="Unassembled WGS sequence"/>
</dbReference>
<sequence>MGKNTNWLGTIEPGHPISEVAKEAISTRSARMLEYLPLAANRWKEDVEYVHYLRTWSRRTQAALQLFATLLPLKRSTLVRKATQKLRKAGGDARDLDVFTRRIRKAKFVIGDDDKAEVLTFLKGLRKAAQPALVQAWEWAKSEDLAKKFEGVVLRTRWREVAEEETLQQMAPTLLEPLVVRFFHFSQMLGESPESLHQMRIEGKKVRYAMELVEGGFPDCFREELYPAFEEVQSKLGAINDHHMAVEKIQRWQNETATKKFPAFLLQLADHERIQFDEKAEAFRVWWTEARAQELKERFDRYLGGLGLAPIA</sequence>
<dbReference type="PROSITE" id="PS51708">
    <property type="entry name" value="CHAD"/>
    <property type="match status" value="1"/>
</dbReference>
<accession>A0A2S8FNL9</accession>
<dbReference type="RefSeq" id="WP_105353203.1">
    <property type="nucleotide sequence ID" value="NZ_PUIA01000035.1"/>
</dbReference>
<evidence type="ECO:0000313" key="2">
    <source>
        <dbReference type="EMBL" id="PQO33444.1"/>
    </source>
</evidence>
<dbReference type="OrthoDB" id="250924at2"/>
<dbReference type="InterPro" id="IPR007899">
    <property type="entry name" value="CHAD_dom"/>
</dbReference>
<protein>
    <recommendedName>
        <fullName evidence="1">CHAD domain-containing protein</fullName>
    </recommendedName>
</protein>
<evidence type="ECO:0000259" key="1">
    <source>
        <dbReference type="PROSITE" id="PS51708"/>
    </source>
</evidence>
<dbReference type="PANTHER" id="PTHR39339:SF1">
    <property type="entry name" value="CHAD DOMAIN-CONTAINING PROTEIN"/>
    <property type="match status" value="1"/>
</dbReference>
<name>A0A2S8FNL9_9BACT</name>
<dbReference type="AlphaFoldDB" id="A0A2S8FNL9"/>
<dbReference type="Pfam" id="PF05235">
    <property type="entry name" value="CHAD"/>
    <property type="match status" value="1"/>
</dbReference>
<comment type="caution">
    <text evidence="2">The sequence shown here is derived from an EMBL/GenBank/DDBJ whole genome shotgun (WGS) entry which is preliminary data.</text>
</comment>
<feature type="domain" description="CHAD" evidence="1">
    <location>
        <begin position="14"/>
        <end position="292"/>
    </location>
</feature>
<gene>
    <name evidence="2" type="ORF">C5Y96_11415</name>
</gene>
<dbReference type="Gene3D" id="1.40.20.10">
    <property type="entry name" value="CHAD domain"/>
    <property type="match status" value="1"/>
</dbReference>
<reference evidence="2 3" key="1">
    <citation type="submission" date="2018-02" db="EMBL/GenBank/DDBJ databases">
        <title>Comparative genomes isolates from brazilian mangrove.</title>
        <authorList>
            <person name="Araujo J.E."/>
            <person name="Taketani R.G."/>
            <person name="Silva M.C.P."/>
            <person name="Loureco M.V."/>
            <person name="Andreote F.D."/>
        </authorList>
    </citation>
    <scope>NUCLEOTIDE SEQUENCE [LARGE SCALE GENOMIC DNA]</scope>
    <source>
        <strain evidence="2 3">HEX-2 MGV</strain>
    </source>
</reference>
<organism evidence="2 3">
    <name type="scientific">Blastopirellula marina</name>
    <dbReference type="NCBI Taxonomy" id="124"/>
    <lineage>
        <taxon>Bacteria</taxon>
        <taxon>Pseudomonadati</taxon>
        <taxon>Planctomycetota</taxon>
        <taxon>Planctomycetia</taxon>
        <taxon>Pirellulales</taxon>
        <taxon>Pirellulaceae</taxon>
        <taxon>Blastopirellula</taxon>
    </lineage>
</organism>
<evidence type="ECO:0000313" key="3">
    <source>
        <dbReference type="Proteomes" id="UP000240009"/>
    </source>
</evidence>